<feature type="region of interest" description="Disordered" evidence="1">
    <location>
        <begin position="1"/>
        <end position="28"/>
    </location>
</feature>
<dbReference type="AlphaFoldDB" id="A0A8H3QLL0"/>
<accession>A0A8H3QLL0</accession>
<reference evidence="2" key="1">
    <citation type="submission" date="2019-10" db="EMBL/GenBank/DDBJ databases">
        <title>Conservation and host-specific expression of non-tandemly repeated heterogenous ribosome RNA gene in arbuscular mycorrhizal fungi.</title>
        <authorList>
            <person name="Maeda T."/>
            <person name="Kobayashi Y."/>
            <person name="Nakagawa T."/>
            <person name="Ezawa T."/>
            <person name="Yamaguchi K."/>
            <person name="Bino T."/>
            <person name="Nishimoto Y."/>
            <person name="Shigenobu S."/>
            <person name="Kawaguchi M."/>
        </authorList>
    </citation>
    <scope>NUCLEOTIDE SEQUENCE</scope>
    <source>
        <strain evidence="2">HR1</strain>
    </source>
</reference>
<comment type="caution">
    <text evidence="2">The sequence shown here is derived from an EMBL/GenBank/DDBJ whole genome shotgun (WGS) entry which is preliminary data.</text>
</comment>
<dbReference type="Proteomes" id="UP000615446">
    <property type="component" value="Unassembled WGS sequence"/>
</dbReference>
<dbReference type="EMBL" id="BLAL01000079">
    <property type="protein sequence ID" value="GES84228.1"/>
    <property type="molecule type" value="Genomic_DNA"/>
</dbReference>
<evidence type="ECO:0000313" key="3">
    <source>
        <dbReference type="Proteomes" id="UP000615446"/>
    </source>
</evidence>
<gene>
    <name evidence="2" type="ORF">RCL2_001135500</name>
</gene>
<proteinExistence type="predicted"/>
<name>A0A8H3QLL0_9GLOM</name>
<evidence type="ECO:0000256" key="1">
    <source>
        <dbReference type="SAM" id="MobiDB-lite"/>
    </source>
</evidence>
<organism evidence="2 3">
    <name type="scientific">Rhizophagus clarus</name>
    <dbReference type="NCBI Taxonomy" id="94130"/>
    <lineage>
        <taxon>Eukaryota</taxon>
        <taxon>Fungi</taxon>
        <taxon>Fungi incertae sedis</taxon>
        <taxon>Mucoromycota</taxon>
        <taxon>Glomeromycotina</taxon>
        <taxon>Glomeromycetes</taxon>
        <taxon>Glomerales</taxon>
        <taxon>Glomeraceae</taxon>
        <taxon>Rhizophagus</taxon>
    </lineage>
</organism>
<evidence type="ECO:0000313" key="2">
    <source>
        <dbReference type="EMBL" id="GES84228.1"/>
    </source>
</evidence>
<sequence length="82" mass="9586">MFGDITGEGKNNMKKNNGSDETRNFKTGNEGLSYSVVSELSKAAFRNQQRLDFTENFWKMVELERDKNYELENKDSTFFNDK</sequence>
<protein>
    <submittedName>
        <fullName evidence="2">Uncharacterized protein</fullName>
    </submittedName>
</protein>